<sequence length="498" mass="53821">MTVAQTAREDEKNLLPVFLSPTDITTNLACVEDDLKSSEEMAIRKKRCQLAMLSFFCGAIWLMVLFVPYVLLLQSPDEAHVESPKREWGTPETGLDEFGSWDVGINVHGWTRADCAANANWTMTRFPMPPYPNHTVQYASASFALPLTLEVLHLVGRGSLARGTVHITDTGVASSGEVIFNVEIGFLHNKTFDETTVCLMRPRQNRYGVGIFSPPGLDSPEYAGSFTIDVQIPPGPSRDSPSLVKQLELDMPQFEIKVDHLQDTVLFDTISLSTSNKPIIADSLAARRATLRTSQAEIEGRFNISSSLSLITSRAPIRADTQLRNSGSLQDGATALWARTSFPGPLDLTAELISPPSIPGTFQIDARASESPLTIRTFVAPPPSPPPSQPAPFPGPFPPARPPFLALTALTSGAPASVALHPGWEGTFALRSSEVAPSLEYDPAAPDPSGRGRTRKVQIVREREGELGGYVEWAPGGQGDAGGRVVVGTMRGPVALRF</sequence>
<keyword evidence="3" id="KW-1185">Reference proteome</keyword>
<reference evidence="2 3" key="1">
    <citation type="journal article" date="2012" name="Proc. Natl. Acad. Sci. U.S.A.">
        <title>Comparative genomics of Ceriporiopsis subvermispora and Phanerochaete chrysosporium provide insight into selective ligninolysis.</title>
        <authorList>
            <person name="Fernandez-Fueyo E."/>
            <person name="Ruiz-Duenas F.J."/>
            <person name="Ferreira P."/>
            <person name="Floudas D."/>
            <person name="Hibbett D.S."/>
            <person name="Canessa P."/>
            <person name="Larrondo L.F."/>
            <person name="James T.Y."/>
            <person name="Seelenfreund D."/>
            <person name="Lobos S."/>
            <person name="Polanco R."/>
            <person name="Tello M."/>
            <person name="Honda Y."/>
            <person name="Watanabe T."/>
            <person name="Watanabe T."/>
            <person name="Ryu J.S."/>
            <person name="Kubicek C.P."/>
            <person name="Schmoll M."/>
            <person name="Gaskell J."/>
            <person name="Hammel K.E."/>
            <person name="St John F.J."/>
            <person name="Vanden Wymelenberg A."/>
            <person name="Sabat G."/>
            <person name="Splinter BonDurant S."/>
            <person name="Syed K."/>
            <person name="Yadav J.S."/>
            <person name="Doddapaneni H."/>
            <person name="Subramanian V."/>
            <person name="Lavin J.L."/>
            <person name="Oguiza J.A."/>
            <person name="Perez G."/>
            <person name="Pisabarro A.G."/>
            <person name="Ramirez L."/>
            <person name="Santoyo F."/>
            <person name="Master E."/>
            <person name="Coutinho P.M."/>
            <person name="Henrissat B."/>
            <person name="Lombard V."/>
            <person name="Magnuson J.K."/>
            <person name="Kuees U."/>
            <person name="Hori C."/>
            <person name="Igarashi K."/>
            <person name="Samejima M."/>
            <person name="Held B.W."/>
            <person name="Barry K.W."/>
            <person name="LaButti K.M."/>
            <person name="Lapidus A."/>
            <person name="Lindquist E.A."/>
            <person name="Lucas S.M."/>
            <person name="Riley R."/>
            <person name="Salamov A.A."/>
            <person name="Hoffmeister D."/>
            <person name="Schwenk D."/>
            <person name="Hadar Y."/>
            <person name="Yarden O."/>
            <person name="de Vries R.P."/>
            <person name="Wiebenga A."/>
            <person name="Stenlid J."/>
            <person name="Eastwood D."/>
            <person name="Grigoriev I.V."/>
            <person name="Berka R.M."/>
            <person name="Blanchette R.A."/>
            <person name="Kersten P."/>
            <person name="Martinez A.T."/>
            <person name="Vicuna R."/>
            <person name="Cullen D."/>
        </authorList>
    </citation>
    <scope>NUCLEOTIDE SEQUENCE [LARGE SCALE GENOMIC DNA]</scope>
    <source>
        <strain evidence="2 3">B</strain>
    </source>
</reference>
<dbReference type="EMBL" id="KB445807">
    <property type="protein sequence ID" value="EMD33254.1"/>
    <property type="molecule type" value="Genomic_DNA"/>
</dbReference>
<evidence type="ECO:0000313" key="2">
    <source>
        <dbReference type="EMBL" id="EMD33254.1"/>
    </source>
</evidence>
<organism evidence="2 3">
    <name type="scientific">Ceriporiopsis subvermispora (strain B)</name>
    <name type="common">White-rot fungus</name>
    <name type="synonym">Gelatoporia subvermispora</name>
    <dbReference type="NCBI Taxonomy" id="914234"/>
    <lineage>
        <taxon>Eukaryota</taxon>
        <taxon>Fungi</taxon>
        <taxon>Dikarya</taxon>
        <taxon>Basidiomycota</taxon>
        <taxon>Agaricomycotina</taxon>
        <taxon>Agaricomycetes</taxon>
        <taxon>Polyporales</taxon>
        <taxon>Gelatoporiaceae</taxon>
        <taxon>Gelatoporia</taxon>
    </lineage>
</organism>
<dbReference type="AlphaFoldDB" id="M2PC55"/>
<feature type="transmembrane region" description="Helical" evidence="1">
    <location>
        <begin position="50"/>
        <end position="72"/>
    </location>
</feature>
<keyword evidence="1" id="KW-0812">Transmembrane</keyword>
<evidence type="ECO:0000313" key="3">
    <source>
        <dbReference type="Proteomes" id="UP000016930"/>
    </source>
</evidence>
<dbReference type="OrthoDB" id="5570013at2759"/>
<dbReference type="Proteomes" id="UP000016930">
    <property type="component" value="Unassembled WGS sequence"/>
</dbReference>
<proteinExistence type="predicted"/>
<name>M2PC55_CERS8</name>
<evidence type="ECO:0000256" key="1">
    <source>
        <dbReference type="SAM" id="Phobius"/>
    </source>
</evidence>
<accession>M2PC55</accession>
<dbReference type="HOGENOM" id="CLU_037980_2_0_1"/>
<gene>
    <name evidence="2" type="ORF">CERSUDRAFT_98849</name>
</gene>
<protein>
    <submittedName>
        <fullName evidence="2">Uncharacterized protein</fullName>
    </submittedName>
</protein>
<keyword evidence="1" id="KW-0472">Membrane</keyword>
<keyword evidence="1" id="KW-1133">Transmembrane helix</keyword>
<dbReference type="STRING" id="914234.M2PC55"/>